<accession>A0A450W8T3</accession>
<evidence type="ECO:0000313" key="1">
    <source>
        <dbReference type="EMBL" id="VFK13361.1"/>
    </source>
</evidence>
<organism evidence="1">
    <name type="scientific">Candidatus Kentrum sp. LPFa</name>
    <dbReference type="NCBI Taxonomy" id="2126335"/>
    <lineage>
        <taxon>Bacteria</taxon>
        <taxon>Pseudomonadati</taxon>
        <taxon>Pseudomonadota</taxon>
        <taxon>Gammaproteobacteria</taxon>
        <taxon>Candidatus Kentrum</taxon>
    </lineage>
</organism>
<proteinExistence type="predicted"/>
<gene>
    <name evidence="1" type="ORF">BECKLPF1236A_GA0070988_100872</name>
    <name evidence="2" type="ORF">BECKLPF1236C_GA0070990_100872</name>
</gene>
<dbReference type="AlphaFoldDB" id="A0A450W8T3"/>
<name>A0A450W8T3_9GAMM</name>
<sequence>MLALRVKVDRGVGFDIRAGSVKFLFFRYAKKMPRTGSCIESSMQKLR</sequence>
<dbReference type="EMBL" id="CAADFM010000087">
    <property type="protein sequence ID" value="VFK13361.1"/>
    <property type="molecule type" value="Genomic_DNA"/>
</dbReference>
<dbReference type="EMBL" id="CAADFP010000087">
    <property type="protein sequence ID" value="VFK29413.1"/>
    <property type="molecule type" value="Genomic_DNA"/>
</dbReference>
<reference evidence="1" key="1">
    <citation type="submission" date="2019-02" db="EMBL/GenBank/DDBJ databases">
        <authorList>
            <person name="Gruber-Vodicka R. H."/>
            <person name="Seah K. B. B."/>
        </authorList>
    </citation>
    <scope>NUCLEOTIDE SEQUENCE</scope>
    <source>
        <strain evidence="1">BECK_S312</strain>
        <strain evidence="2">BECK_S426</strain>
    </source>
</reference>
<evidence type="ECO:0000313" key="2">
    <source>
        <dbReference type="EMBL" id="VFK29413.1"/>
    </source>
</evidence>
<protein>
    <submittedName>
        <fullName evidence="1">Uncharacterized protein</fullName>
    </submittedName>
</protein>